<keyword evidence="3" id="KW-1185">Reference proteome</keyword>
<feature type="compositionally biased region" description="Acidic residues" evidence="1">
    <location>
        <begin position="114"/>
        <end position="126"/>
    </location>
</feature>
<feature type="compositionally biased region" description="Acidic residues" evidence="1">
    <location>
        <begin position="96"/>
        <end position="105"/>
    </location>
</feature>
<feature type="region of interest" description="Disordered" evidence="1">
    <location>
        <begin position="87"/>
        <end position="133"/>
    </location>
</feature>
<dbReference type="AlphaFoldDB" id="A0A210PEQ1"/>
<reference evidence="2 3" key="1">
    <citation type="journal article" date="2017" name="Nat. Ecol. Evol.">
        <title>Scallop genome provides insights into evolution of bilaterian karyotype and development.</title>
        <authorList>
            <person name="Wang S."/>
            <person name="Zhang J."/>
            <person name="Jiao W."/>
            <person name="Li J."/>
            <person name="Xun X."/>
            <person name="Sun Y."/>
            <person name="Guo X."/>
            <person name="Huan P."/>
            <person name="Dong B."/>
            <person name="Zhang L."/>
            <person name="Hu X."/>
            <person name="Sun X."/>
            <person name="Wang J."/>
            <person name="Zhao C."/>
            <person name="Wang Y."/>
            <person name="Wang D."/>
            <person name="Huang X."/>
            <person name="Wang R."/>
            <person name="Lv J."/>
            <person name="Li Y."/>
            <person name="Zhang Z."/>
            <person name="Liu B."/>
            <person name="Lu W."/>
            <person name="Hui Y."/>
            <person name="Liang J."/>
            <person name="Zhou Z."/>
            <person name="Hou R."/>
            <person name="Li X."/>
            <person name="Liu Y."/>
            <person name="Li H."/>
            <person name="Ning X."/>
            <person name="Lin Y."/>
            <person name="Zhao L."/>
            <person name="Xing Q."/>
            <person name="Dou J."/>
            <person name="Li Y."/>
            <person name="Mao J."/>
            <person name="Guo H."/>
            <person name="Dou H."/>
            <person name="Li T."/>
            <person name="Mu C."/>
            <person name="Jiang W."/>
            <person name="Fu Q."/>
            <person name="Fu X."/>
            <person name="Miao Y."/>
            <person name="Liu J."/>
            <person name="Yu Q."/>
            <person name="Li R."/>
            <person name="Liao H."/>
            <person name="Li X."/>
            <person name="Kong Y."/>
            <person name="Jiang Z."/>
            <person name="Chourrout D."/>
            <person name="Li R."/>
            <person name="Bao Z."/>
        </authorList>
    </citation>
    <scope>NUCLEOTIDE SEQUENCE [LARGE SCALE GENOMIC DNA]</scope>
    <source>
        <strain evidence="2 3">PY_sf001</strain>
    </source>
</reference>
<comment type="caution">
    <text evidence="2">The sequence shown here is derived from an EMBL/GenBank/DDBJ whole genome shotgun (WGS) entry which is preliminary data.</text>
</comment>
<evidence type="ECO:0000313" key="3">
    <source>
        <dbReference type="Proteomes" id="UP000242188"/>
    </source>
</evidence>
<organism evidence="2 3">
    <name type="scientific">Mizuhopecten yessoensis</name>
    <name type="common">Japanese scallop</name>
    <name type="synonym">Patinopecten yessoensis</name>
    <dbReference type="NCBI Taxonomy" id="6573"/>
    <lineage>
        <taxon>Eukaryota</taxon>
        <taxon>Metazoa</taxon>
        <taxon>Spiralia</taxon>
        <taxon>Lophotrochozoa</taxon>
        <taxon>Mollusca</taxon>
        <taxon>Bivalvia</taxon>
        <taxon>Autobranchia</taxon>
        <taxon>Pteriomorphia</taxon>
        <taxon>Pectinida</taxon>
        <taxon>Pectinoidea</taxon>
        <taxon>Pectinidae</taxon>
        <taxon>Mizuhopecten</taxon>
    </lineage>
</organism>
<evidence type="ECO:0000313" key="2">
    <source>
        <dbReference type="EMBL" id="OWF34968.1"/>
    </source>
</evidence>
<name>A0A210PEQ1_MIZYE</name>
<gene>
    <name evidence="2" type="ORF">KP79_PYT23557</name>
</gene>
<proteinExistence type="predicted"/>
<dbReference type="EMBL" id="NEDP02076746">
    <property type="protein sequence ID" value="OWF34968.1"/>
    <property type="molecule type" value="Genomic_DNA"/>
</dbReference>
<evidence type="ECO:0000256" key="1">
    <source>
        <dbReference type="SAM" id="MobiDB-lite"/>
    </source>
</evidence>
<protein>
    <submittedName>
        <fullName evidence="2">Uncharacterized protein</fullName>
    </submittedName>
</protein>
<dbReference type="Proteomes" id="UP000242188">
    <property type="component" value="Unassembled WGS sequence"/>
</dbReference>
<accession>A0A210PEQ1</accession>
<sequence>MLFAIITIIRVRRTPNKTVYKVKAANSNTNTNREVTEYVNMYDVNFILKDAGTADTSGEANNGLVEDEISETNDSKGNEANIVDAESYEEHVTEPEVVDQEEVAGPDEYHGFDIDDVIGDDNENNDETLHEVD</sequence>